<organism evidence="2 3">
    <name type="scientific">Paraphaeosphaeria minitans</name>
    <dbReference type="NCBI Taxonomy" id="565426"/>
    <lineage>
        <taxon>Eukaryota</taxon>
        <taxon>Fungi</taxon>
        <taxon>Dikarya</taxon>
        <taxon>Ascomycota</taxon>
        <taxon>Pezizomycotina</taxon>
        <taxon>Dothideomycetes</taxon>
        <taxon>Pleosporomycetidae</taxon>
        <taxon>Pleosporales</taxon>
        <taxon>Massarineae</taxon>
        <taxon>Didymosphaeriaceae</taxon>
        <taxon>Paraphaeosphaeria</taxon>
    </lineage>
</organism>
<dbReference type="OrthoDB" id="4951845at2759"/>
<gene>
    <name evidence="2" type="ORF">PMIN01_04326</name>
</gene>
<dbReference type="Gene3D" id="1.20.1050.10">
    <property type="match status" value="1"/>
</dbReference>
<evidence type="ECO:0000313" key="2">
    <source>
        <dbReference type="EMBL" id="KAF9736547.1"/>
    </source>
</evidence>
<dbReference type="AlphaFoldDB" id="A0A9P6GIV5"/>
<dbReference type="PROSITE" id="PS50404">
    <property type="entry name" value="GST_NTER"/>
    <property type="match status" value="1"/>
</dbReference>
<name>A0A9P6GIV5_9PLEO</name>
<proteinExistence type="predicted"/>
<keyword evidence="3" id="KW-1185">Reference proteome</keyword>
<evidence type="ECO:0000259" key="1">
    <source>
        <dbReference type="PROSITE" id="PS50404"/>
    </source>
</evidence>
<dbReference type="Gene3D" id="3.40.30.10">
    <property type="entry name" value="Glutaredoxin"/>
    <property type="match status" value="1"/>
</dbReference>
<accession>A0A9P6GIV5</accession>
<dbReference type="SUPFAM" id="SSF52833">
    <property type="entry name" value="Thioredoxin-like"/>
    <property type="match status" value="1"/>
</dbReference>
<dbReference type="InterPro" id="IPR004045">
    <property type="entry name" value="Glutathione_S-Trfase_N"/>
</dbReference>
<reference evidence="2" key="1">
    <citation type="journal article" date="2020" name="Mol. Plant Microbe Interact.">
        <title>Genome Sequence of the Biocontrol Agent Coniothyrium minitans strain Conio (IMI 134523).</title>
        <authorList>
            <person name="Patel D."/>
            <person name="Shittu T.A."/>
            <person name="Baroncelli R."/>
            <person name="Muthumeenakshi S."/>
            <person name="Osborne T.H."/>
            <person name="Janganan T.K."/>
            <person name="Sreenivasaprasad S."/>
        </authorList>
    </citation>
    <scope>NUCLEOTIDE SEQUENCE</scope>
    <source>
        <strain evidence="2">Conio</strain>
    </source>
</reference>
<dbReference type="Pfam" id="PF13409">
    <property type="entry name" value="GST_N_2"/>
    <property type="match status" value="1"/>
</dbReference>
<dbReference type="InterPro" id="IPR036249">
    <property type="entry name" value="Thioredoxin-like_sf"/>
</dbReference>
<sequence length="284" mass="31823">MPSLTLYDISSPLIPRSYAPNPSKARLALGFKQATFRTEWVDIPDIERVRRSLDCAATRKLDDGSDFFTLPMLQDADTGRVVGDSFDIAIHLDSTFPLRPPLLPPPHSLKGRWRTYESPARDTLFFAPVTTNAESAHPALARFNLHVDTTFSANMALYGQFLPLHPETAEGTKALMCRRAHLESWDDLAIPEEARRPLFEGAFKEAMGGLAELYGGREGEGGNGGRGGIWLEGEEPCYADLIVGGWLNMLSCLMPEEEWREFRGWFGGIFGRVHDQLQERFYVC</sequence>
<dbReference type="EMBL" id="WJXW01000004">
    <property type="protein sequence ID" value="KAF9736547.1"/>
    <property type="molecule type" value="Genomic_DNA"/>
</dbReference>
<dbReference type="Pfam" id="PF22041">
    <property type="entry name" value="GST_C_7"/>
    <property type="match status" value="1"/>
</dbReference>
<evidence type="ECO:0000313" key="3">
    <source>
        <dbReference type="Proteomes" id="UP000756921"/>
    </source>
</evidence>
<comment type="caution">
    <text evidence="2">The sequence shown here is derived from an EMBL/GenBank/DDBJ whole genome shotgun (WGS) entry which is preliminary data.</text>
</comment>
<dbReference type="InterPro" id="IPR054416">
    <property type="entry name" value="GST_UstS-like_C"/>
</dbReference>
<dbReference type="Proteomes" id="UP000756921">
    <property type="component" value="Unassembled WGS sequence"/>
</dbReference>
<feature type="domain" description="GST N-terminal" evidence="1">
    <location>
        <begin position="9"/>
        <end position="100"/>
    </location>
</feature>
<protein>
    <recommendedName>
        <fullName evidence="1">GST N-terminal domain-containing protein</fullName>
    </recommendedName>
</protein>